<evidence type="ECO:0000313" key="1">
    <source>
        <dbReference type="EnsemblMetazoa" id="GPPI029206-PA"/>
    </source>
</evidence>
<evidence type="ECO:0000313" key="2">
    <source>
        <dbReference type="Proteomes" id="UP000092460"/>
    </source>
</evidence>
<dbReference type="Proteomes" id="UP000092460">
    <property type="component" value="Unassembled WGS sequence"/>
</dbReference>
<dbReference type="EMBL" id="JXJN01013840">
    <property type="status" value="NOT_ANNOTATED_CDS"/>
    <property type="molecule type" value="Genomic_DNA"/>
</dbReference>
<reference evidence="1" key="2">
    <citation type="submission" date="2020-05" db="UniProtKB">
        <authorList>
            <consortium name="EnsemblMetazoa"/>
        </authorList>
    </citation>
    <scope>IDENTIFICATION</scope>
    <source>
        <strain evidence="1">IAEA</strain>
    </source>
</reference>
<reference evidence="2" key="1">
    <citation type="submission" date="2015-01" db="EMBL/GenBank/DDBJ databases">
        <authorList>
            <person name="Aksoy S."/>
            <person name="Warren W."/>
            <person name="Wilson R.K."/>
        </authorList>
    </citation>
    <scope>NUCLEOTIDE SEQUENCE [LARGE SCALE GENOMIC DNA]</scope>
    <source>
        <strain evidence="2">IAEA</strain>
    </source>
</reference>
<organism evidence="1 2">
    <name type="scientific">Glossina palpalis gambiensis</name>
    <dbReference type="NCBI Taxonomy" id="67801"/>
    <lineage>
        <taxon>Eukaryota</taxon>
        <taxon>Metazoa</taxon>
        <taxon>Ecdysozoa</taxon>
        <taxon>Arthropoda</taxon>
        <taxon>Hexapoda</taxon>
        <taxon>Insecta</taxon>
        <taxon>Pterygota</taxon>
        <taxon>Neoptera</taxon>
        <taxon>Endopterygota</taxon>
        <taxon>Diptera</taxon>
        <taxon>Brachycera</taxon>
        <taxon>Muscomorpha</taxon>
        <taxon>Hippoboscoidea</taxon>
        <taxon>Glossinidae</taxon>
        <taxon>Glossina</taxon>
    </lineage>
</organism>
<dbReference type="AlphaFoldDB" id="A0A1B0BGF5"/>
<proteinExistence type="predicted"/>
<dbReference type="EnsemblMetazoa" id="GPPI029206-RA">
    <property type="protein sequence ID" value="GPPI029206-PA"/>
    <property type="gene ID" value="GPPI029206"/>
</dbReference>
<sequence>MFSTNALGCVQNDCVTASMKHIPTRRRVTVAVGASKQFVLFIPSSPSSLLITQTRQQRISGGKVQKRISEQGTFSSEAKQFEILLP</sequence>
<dbReference type="VEuPathDB" id="VectorBase:GPPI029206"/>
<accession>A0A1B0BGF5</accession>
<protein>
    <submittedName>
        <fullName evidence="1">Uncharacterized protein</fullName>
    </submittedName>
</protein>
<keyword evidence="2" id="KW-1185">Reference proteome</keyword>
<name>A0A1B0BGF5_9MUSC</name>